<dbReference type="InterPro" id="IPR000306">
    <property type="entry name" value="Znf_FYVE"/>
</dbReference>
<dbReference type="Pfam" id="PF01363">
    <property type="entry name" value="FYVE"/>
    <property type="match status" value="1"/>
</dbReference>
<dbReference type="GO" id="GO:0008270">
    <property type="term" value="F:zinc ion binding"/>
    <property type="evidence" value="ECO:0007669"/>
    <property type="project" value="UniProtKB-KW"/>
</dbReference>
<organism evidence="9 10">
    <name type="scientific">Aphanomyces euteiches</name>
    <dbReference type="NCBI Taxonomy" id="100861"/>
    <lineage>
        <taxon>Eukaryota</taxon>
        <taxon>Sar</taxon>
        <taxon>Stramenopiles</taxon>
        <taxon>Oomycota</taxon>
        <taxon>Saprolegniomycetes</taxon>
        <taxon>Saprolegniales</taxon>
        <taxon>Verrucalvaceae</taxon>
        <taxon>Aphanomyces</taxon>
    </lineage>
</organism>
<reference evidence="9 10" key="1">
    <citation type="submission" date="2019-07" db="EMBL/GenBank/DDBJ databases">
        <title>Genomics analysis of Aphanomyces spp. identifies a new class of oomycete effector associated with host adaptation.</title>
        <authorList>
            <person name="Gaulin E."/>
        </authorList>
    </citation>
    <scope>NUCLEOTIDE SEQUENCE [LARGE SCALE GENOMIC DNA]</scope>
    <source>
        <strain evidence="9 10">ATCC 201684</strain>
    </source>
</reference>
<evidence type="ECO:0000259" key="7">
    <source>
        <dbReference type="PROSITE" id="PS50086"/>
    </source>
</evidence>
<dbReference type="InterPro" id="IPR035984">
    <property type="entry name" value="Acyl-CoA-binding_sf"/>
</dbReference>
<protein>
    <recommendedName>
        <fullName evidence="11">FYVE-type domain-containing protein</fullName>
    </recommendedName>
</protein>
<dbReference type="Gene3D" id="3.30.40.10">
    <property type="entry name" value="Zinc/RING finger domain, C3HC4 (zinc finger)"/>
    <property type="match status" value="1"/>
</dbReference>
<dbReference type="SMART" id="SM00164">
    <property type="entry name" value="TBC"/>
    <property type="match status" value="1"/>
</dbReference>
<dbReference type="Gene3D" id="1.10.472.80">
    <property type="entry name" value="Ypt/Rab-GAP domain of gyp1p, domain 3"/>
    <property type="match status" value="1"/>
</dbReference>
<dbReference type="SUPFAM" id="SSF47923">
    <property type="entry name" value="Ypt/Rab-GAP domain of gyp1p"/>
    <property type="match status" value="2"/>
</dbReference>
<evidence type="ECO:0000259" key="8">
    <source>
        <dbReference type="PROSITE" id="PS50178"/>
    </source>
</evidence>
<dbReference type="SUPFAM" id="SSF57903">
    <property type="entry name" value="FYVE/PHD zinc finger"/>
    <property type="match status" value="1"/>
</dbReference>
<dbReference type="SUPFAM" id="SSF47027">
    <property type="entry name" value="Acyl-CoA binding protein"/>
    <property type="match status" value="1"/>
</dbReference>
<evidence type="ECO:0008006" key="11">
    <source>
        <dbReference type="Google" id="ProtNLM"/>
    </source>
</evidence>
<dbReference type="Proteomes" id="UP000481153">
    <property type="component" value="Unassembled WGS sequence"/>
</dbReference>
<dbReference type="PROSITE" id="PS50178">
    <property type="entry name" value="ZF_FYVE"/>
    <property type="match status" value="1"/>
</dbReference>
<dbReference type="InterPro" id="IPR050302">
    <property type="entry name" value="Rab_GAP_TBC_domain"/>
</dbReference>
<dbReference type="InterPro" id="IPR000195">
    <property type="entry name" value="Rab-GAP-TBC_dom"/>
</dbReference>
<feature type="domain" description="FYVE-type" evidence="8">
    <location>
        <begin position="168"/>
        <end position="230"/>
    </location>
</feature>
<dbReference type="InterPro" id="IPR013083">
    <property type="entry name" value="Znf_RING/FYVE/PHD"/>
</dbReference>
<feature type="region of interest" description="Disordered" evidence="6">
    <location>
        <begin position="739"/>
        <end position="762"/>
    </location>
</feature>
<evidence type="ECO:0000256" key="6">
    <source>
        <dbReference type="SAM" id="MobiDB-lite"/>
    </source>
</evidence>
<evidence type="ECO:0000256" key="1">
    <source>
        <dbReference type="ARBA" id="ARBA00022723"/>
    </source>
</evidence>
<dbReference type="GO" id="GO:0031267">
    <property type="term" value="F:small GTPase binding"/>
    <property type="evidence" value="ECO:0007669"/>
    <property type="project" value="TreeGrafter"/>
</dbReference>
<feature type="domain" description="Rab-GAP TBC" evidence="7">
    <location>
        <begin position="410"/>
        <end position="653"/>
    </location>
</feature>
<dbReference type="Gene3D" id="1.10.8.270">
    <property type="entry name" value="putative rabgap domain of human tbc1 domain family member 14 like domains"/>
    <property type="match status" value="1"/>
</dbReference>
<dbReference type="InterPro" id="IPR017455">
    <property type="entry name" value="Znf_FYVE-rel"/>
</dbReference>
<dbReference type="PANTHER" id="PTHR47219:SF9">
    <property type="entry name" value="GTPASE ACTIVATING PROTEIN AND CENTROSOME-ASSOCIATED, ISOFORM B"/>
    <property type="match status" value="1"/>
</dbReference>
<dbReference type="Gene3D" id="1.20.80.10">
    <property type="match status" value="1"/>
</dbReference>
<proteinExistence type="predicted"/>
<keyword evidence="2 4" id="KW-0863">Zinc-finger</keyword>
<keyword evidence="3" id="KW-0862">Zinc</keyword>
<dbReference type="GO" id="GO:0005096">
    <property type="term" value="F:GTPase activator activity"/>
    <property type="evidence" value="ECO:0007669"/>
    <property type="project" value="TreeGrafter"/>
</dbReference>
<evidence type="ECO:0000256" key="2">
    <source>
        <dbReference type="ARBA" id="ARBA00022771"/>
    </source>
</evidence>
<dbReference type="InterPro" id="IPR014352">
    <property type="entry name" value="FERM/acyl-CoA-bd_prot_sf"/>
</dbReference>
<dbReference type="SMART" id="SM00064">
    <property type="entry name" value="FYVE"/>
    <property type="match status" value="1"/>
</dbReference>
<keyword evidence="5" id="KW-0175">Coiled coil</keyword>
<dbReference type="InterPro" id="IPR011011">
    <property type="entry name" value="Znf_FYVE_PHD"/>
</dbReference>
<dbReference type="AlphaFoldDB" id="A0A6G0X8T6"/>
<accession>A0A6G0X8T6</accession>
<dbReference type="Pfam" id="PF00566">
    <property type="entry name" value="RabGAP-TBC"/>
    <property type="match status" value="1"/>
</dbReference>
<evidence type="ECO:0000256" key="4">
    <source>
        <dbReference type="PROSITE-ProRule" id="PRU00091"/>
    </source>
</evidence>
<name>A0A6G0X8T6_9STRA</name>
<evidence type="ECO:0000256" key="3">
    <source>
        <dbReference type="ARBA" id="ARBA00022833"/>
    </source>
</evidence>
<dbReference type="GO" id="GO:0000062">
    <property type="term" value="F:fatty-acyl-CoA binding"/>
    <property type="evidence" value="ECO:0007669"/>
    <property type="project" value="InterPro"/>
</dbReference>
<dbReference type="VEuPathDB" id="FungiDB:AeMF1_008938"/>
<evidence type="ECO:0000256" key="5">
    <source>
        <dbReference type="SAM" id="Coils"/>
    </source>
</evidence>
<feature type="compositionally biased region" description="Low complexity" evidence="6">
    <location>
        <begin position="753"/>
        <end position="762"/>
    </location>
</feature>
<sequence length="799" mass="90085">MAVWLDQASPVAPFDVVDDTDDDHVVLAKYDRAVKLVASIFNKYYNGSHRAVDTDVIQSLLQQEDTLFSLQCLVDQGPAAICRERKESEVRLITTHATPQPAVSWMPALCGGIVGSSNTIMRKWDNLGEMSKQDAMKAYVACLNSCLPHWDDQPEYPIALEDRFWKDDFAVTTCAACHVEFTMQNRRHHCRMCLDIFCHACSSHMIMIQLSRGAPPRLLRLCTSCKNAIDNDKSLQEVRQLAKANREIKAQIEALVKDTDVRLQAKLAREATLRSEALSKGCNMVQLDQLIESKIAAPTSNEVKTPLAHKFQPSESVEAVEQLRVANRQLVLCLKVAETRAKKAQERVEITITVLEEAIKNQSVRWHAIAARVMPYLTVVDLHRLAQTKRGFQAYVASHDLLRTTCIRRSFPLEFRPQYWMWRACSDMDTHKYLCDLAQALTAQVNDSREYDSDEALHWASIMLKSTPVWSEAYALVLDKCGEIGALEHDKQINADVQRTFGRPSLRKQTRKSETNGNVEEKKDALVRVLRAFTATHTEMGYCQGMNFLAAFLLANVQWNEAQAFWLFVATAVSPQYELMDMYRPGVPMLNLRFYQLDTLVKQLLPDLHAHFEAEDFHVSMCASGWFMTLFTNCDTLPPDAVVRVIDCFLVYGWVIIFRVALALLKYLQPEILKVTFEEIVDIFYKLDDSALILHPEYLVHAANAIPVTDVILQELQTSYENEFPGTLFPPRECGNKDELVPHMPKSPPKGKPSTAAEPAAASTAPPLYGLLSFLPLAPSTATDALDLDASPDVICKQS</sequence>
<gene>
    <name evidence="9" type="ORF">Ae201684_007438</name>
</gene>
<evidence type="ECO:0000313" key="9">
    <source>
        <dbReference type="EMBL" id="KAF0736419.1"/>
    </source>
</evidence>
<dbReference type="InterPro" id="IPR035969">
    <property type="entry name" value="Rab-GAP_TBC_sf"/>
</dbReference>
<comment type="caution">
    <text evidence="9">The sequence shown here is derived from an EMBL/GenBank/DDBJ whole genome shotgun (WGS) entry which is preliminary data.</text>
</comment>
<evidence type="ECO:0000313" key="10">
    <source>
        <dbReference type="Proteomes" id="UP000481153"/>
    </source>
</evidence>
<keyword evidence="1" id="KW-0479">Metal-binding</keyword>
<feature type="coiled-coil region" evidence="5">
    <location>
        <begin position="231"/>
        <end position="258"/>
    </location>
</feature>
<dbReference type="PANTHER" id="PTHR47219">
    <property type="entry name" value="RAB GTPASE-ACTIVATING PROTEIN 1-LIKE"/>
    <property type="match status" value="1"/>
</dbReference>
<dbReference type="EMBL" id="VJMJ01000089">
    <property type="protein sequence ID" value="KAF0736419.1"/>
    <property type="molecule type" value="Genomic_DNA"/>
</dbReference>
<dbReference type="PROSITE" id="PS50086">
    <property type="entry name" value="TBC_RABGAP"/>
    <property type="match status" value="1"/>
</dbReference>
<keyword evidence="10" id="KW-1185">Reference proteome</keyword>